<feature type="domain" description="GIY-YIG" evidence="8">
    <location>
        <begin position="16"/>
        <end position="97"/>
    </location>
</feature>
<gene>
    <name evidence="10" type="ORF">PXH66_17430</name>
</gene>
<dbReference type="Pfam" id="PF02151">
    <property type="entry name" value="UVR"/>
    <property type="match status" value="1"/>
</dbReference>
<dbReference type="InterPro" id="IPR047296">
    <property type="entry name" value="GIY-YIG_UvrC_Cho"/>
</dbReference>
<dbReference type="Pfam" id="PF14520">
    <property type="entry name" value="HHH_5"/>
    <property type="match status" value="1"/>
</dbReference>
<evidence type="ECO:0000256" key="2">
    <source>
        <dbReference type="ARBA" id="ARBA00022763"/>
    </source>
</evidence>
<evidence type="ECO:0000256" key="6">
    <source>
        <dbReference type="ARBA" id="ARBA00023236"/>
    </source>
</evidence>
<dbReference type="EMBL" id="CP119075">
    <property type="protein sequence ID" value="WED64122.1"/>
    <property type="molecule type" value="Genomic_DNA"/>
</dbReference>
<dbReference type="InterPro" id="IPR050066">
    <property type="entry name" value="UvrABC_protein_C"/>
</dbReference>
<protein>
    <submittedName>
        <fullName evidence="10">Excinuclease ABC subunit UvrC</fullName>
    </submittedName>
</protein>
<evidence type="ECO:0000256" key="1">
    <source>
        <dbReference type="ARBA" id="ARBA00022490"/>
    </source>
</evidence>
<dbReference type="InterPro" id="IPR001162">
    <property type="entry name" value="UvrC_RNase_H_dom"/>
</dbReference>
<dbReference type="InterPro" id="IPR001943">
    <property type="entry name" value="UVR_dom"/>
</dbReference>
<dbReference type="SMART" id="SM00465">
    <property type="entry name" value="GIYc"/>
    <property type="match status" value="1"/>
</dbReference>
<dbReference type="InterPro" id="IPR035901">
    <property type="entry name" value="GIY-YIG_endonuc_sf"/>
</dbReference>
<keyword evidence="4" id="KW-0267">Excision nuclease</keyword>
<dbReference type="AlphaFoldDB" id="A0AAE9ZU37"/>
<dbReference type="PROSITE" id="PS50164">
    <property type="entry name" value="GIY_YIG"/>
    <property type="match status" value="1"/>
</dbReference>
<dbReference type="Gene3D" id="1.10.150.20">
    <property type="entry name" value="5' to 3' exonuclease, C-terminal subdomain"/>
    <property type="match status" value="1"/>
</dbReference>
<evidence type="ECO:0000259" key="8">
    <source>
        <dbReference type="PROSITE" id="PS50164"/>
    </source>
</evidence>
<evidence type="ECO:0000256" key="4">
    <source>
        <dbReference type="ARBA" id="ARBA00022881"/>
    </source>
</evidence>
<dbReference type="GO" id="GO:0006289">
    <property type="term" value="P:nucleotide-excision repair"/>
    <property type="evidence" value="ECO:0007669"/>
    <property type="project" value="InterPro"/>
</dbReference>
<dbReference type="PANTHER" id="PTHR30562">
    <property type="entry name" value="UVRC/OXIDOREDUCTASE"/>
    <property type="match status" value="1"/>
</dbReference>
<dbReference type="InterPro" id="IPR036876">
    <property type="entry name" value="UVR_dom_sf"/>
</dbReference>
<dbReference type="PROSITE" id="PS50151">
    <property type="entry name" value="UVR"/>
    <property type="match status" value="1"/>
</dbReference>
<dbReference type="GO" id="GO:0009380">
    <property type="term" value="C:excinuclease repair complex"/>
    <property type="evidence" value="ECO:0007669"/>
    <property type="project" value="TreeGrafter"/>
</dbReference>
<feature type="domain" description="UVR" evidence="7">
    <location>
        <begin position="208"/>
        <end position="243"/>
    </location>
</feature>
<keyword evidence="6" id="KW-0742">SOS response</keyword>
<dbReference type="InterPro" id="IPR000305">
    <property type="entry name" value="GIY-YIG_endonuc"/>
</dbReference>
<keyword evidence="2" id="KW-0227">DNA damage</keyword>
<sequence>MSASPELKEKVRRLPEKPGVYLMKDRLGRIIYVGKAKALKKRVGTYFTPSRSHAHSPKIRALIDMIADFDTIEVKSEPEALLLEGRLIKQWKPKYNTDFIDDKRFLLVRVDLGEPLPRFRLTRFRKDNRSRYFGPFAHSGLLRKTLVQMRRQFGILLGDSTPQRLPDGRWRLYDDVRQEIYGHINEVTVDDYRARVDEACAFLDGKSREWLESLREEMQAAAAKQAFEKAAELRDIVFALEGTLQKTRRFERDHPVVRTDDEALGRLRDALALPAVPEHMECFDISHISGTYVVASMVHFTHGKPDKAQYRRFKIKSFIGNDDFRAMEEVVGRRYRRLRDEGRALPDLVVIDGGRGQIGAALKSFVALDLEPPALIGLAKKHETIIFHDEREPLNLGLTDPGLQLLQRLRDEAHRFANTFNADLRSKKIKESILDDFPGLGPARRTALLDHFGSIDKLKAASATALAEVPGIGDKFARDLQAFLRQDAP</sequence>
<dbReference type="Gene3D" id="3.40.1440.10">
    <property type="entry name" value="GIY-YIG endonuclease"/>
    <property type="match status" value="1"/>
</dbReference>
<dbReference type="FunFam" id="3.40.1440.10:FF:000001">
    <property type="entry name" value="UvrABC system protein C"/>
    <property type="match status" value="1"/>
</dbReference>
<evidence type="ECO:0000313" key="11">
    <source>
        <dbReference type="Proteomes" id="UP001218638"/>
    </source>
</evidence>
<dbReference type="GO" id="GO:0009381">
    <property type="term" value="F:excinuclease ABC activity"/>
    <property type="evidence" value="ECO:0007669"/>
    <property type="project" value="InterPro"/>
</dbReference>
<proteinExistence type="predicted"/>
<evidence type="ECO:0000256" key="3">
    <source>
        <dbReference type="ARBA" id="ARBA00022769"/>
    </source>
</evidence>
<dbReference type="InterPro" id="IPR038476">
    <property type="entry name" value="UvrC_RNase_H_dom_sf"/>
</dbReference>
<feature type="domain" description="UvrC family homology region profile" evidence="9">
    <location>
        <begin position="245"/>
        <end position="365"/>
    </location>
</feature>
<evidence type="ECO:0000256" key="5">
    <source>
        <dbReference type="ARBA" id="ARBA00023204"/>
    </source>
</evidence>
<organism evidence="10 11">
    <name type="scientific">Synoicihabitans lomoniglobus</name>
    <dbReference type="NCBI Taxonomy" id="2909285"/>
    <lineage>
        <taxon>Bacteria</taxon>
        <taxon>Pseudomonadati</taxon>
        <taxon>Verrucomicrobiota</taxon>
        <taxon>Opitutia</taxon>
        <taxon>Opitutales</taxon>
        <taxon>Opitutaceae</taxon>
        <taxon>Synoicihabitans</taxon>
    </lineage>
</organism>
<keyword evidence="11" id="KW-1185">Reference proteome</keyword>
<reference evidence="10" key="1">
    <citation type="submission" date="2023-03" db="EMBL/GenBank/DDBJ databases">
        <title>Lomoglobus Profundus gen. nov., sp. nov., a novel member of the phylum Verrucomicrobia, isolated from deep-marine sediment of South China Sea.</title>
        <authorList>
            <person name="Ahmad T."/>
            <person name="Ishaq S.E."/>
            <person name="Wang F."/>
        </authorList>
    </citation>
    <scope>NUCLEOTIDE SEQUENCE</scope>
    <source>
        <strain evidence="10">LMO-M01</strain>
    </source>
</reference>
<dbReference type="InterPro" id="IPR010994">
    <property type="entry name" value="RuvA_2-like"/>
</dbReference>
<evidence type="ECO:0000259" key="9">
    <source>
        <dbReference type="PROSITE" id="PS50165"/>
    </source>
</evidence>
<keyword evidence="3" id="KW-0228">DNA excision</keyword>
<keyword evidence="5" id="KW-0234">DNA repair</keyword>
<evidence type="ECO:0000259" key="7">
    <source>
        <dbReference type="PROSITE" id="PS50151"/>
    </source>
</evidence>
<dbReference type="Gene3D" id="4.10.860.10">
    <property type="entry name" value="UVR domain"/>
    <property type="match status" value="1"/>
</dbReference>
<dbReference type="Proteomes" id="UP001218638">
    <property type="component" value="Chromosome"/>
</dbReference>
<dbReference type="PROSITE" id="PS50165">
    <property type="entry name" value="UVRC"/>
    <property type="match status" value="1"/>
</dbReference>
<evidence type="ECO:0000313" key="10">
    <source>
        <dbReference type="EMBL" id="WED64122.1"/>
    </source>
</evidence>
<dbReference type="SUPFAM" id="SSF46600">
    <property type="entry name" value="C-terminal UvrC-binding domain of UvrB"/>
    <property type="match status" value="1"/>
</dbReference>
<dbReference type="PANTHER" id="PTHR30562:SF1">
    <property type="entry name" value="UVRABC SYSTEM PROTEIN C"/>
    <property type="match status" value="1"/>
</dbReference>
<accession>A0AAE9ZU37</accession>
<dbReference type="Pfam" id="PF01541">
    <property type="entry name" value="GIY-YIG"/>
    <property type="match status" value="1"/>
</dbReference>
<dbReference type="KEGG" id="slom:PXH66_17430"/>
<dbReference type="Gene3D" id="3.30.420.340">
    <property type="entry name" value="UvrC, RNAse H endonuclease domain"/>
    <property type="match status" value="1"/>
</dbReference>
<dbReference type="RefSeq" id="WP_330928027.1">
    <property type="nucleotide sequence ID" value="NZ_CP119075.1"/>
</dbReference>
<dbReference type="CDD" id="cd10434">
    <property type="entry name" value="GIY-YIG_UvrC_Cho"/>
    <property type="match status" value="1"/>
</dbReference>
<dbReference type="GO" id="GO:0009432">
    <property type="term" value="P:SOS response"/>
    <property type="evidence" value="ECO:0007669"/>
    <property type="project" value="UniProtKB-KW"/>
</dbReference>
<dbReference type="Pfam" id="PF08459">
    <property type="entry name" value="UvrC_RNaseH_dom"/>
    <property type="match status" value="1"/>
</dbReference>
<name>A0AAE9ZU37_9BACT</name>
<dbReference type="SUPFAM" id="SSF82771">
    <property type="entry name" value="GIY-YIG endonuclease"/>
    <property type="match status" value="1"/>
</dbReference>
<dbReference type="SUPFAM" id="SSF47781">
    <property type="entry name" value="RuvA domain 2-like"/>
    <property type="match status" value="1"/>
</dbReference>
<keyword evidence="1" id="KW-0963">Cytoplasm</keyword>